<evidence type="ECO:0000256" key="1">
    <source>
        <dbReference type="ARBA" id="ARBA00006658"/>
    </source>
</evidence>
<dbReference type="GO" id="GO:0005829">
    <property type="term" value="C:cytosol"/>
    <property type="evidence" value="ECO:0007669"/>
    <property type="project" value="TreeGrafter"/>
</dbReference>
<dbReference type="InterPro" id="IPR051330">
    <property type="entry name" value="Phosphatase_reg/MetRdx"/>
</dbReference>
<dbReference type="STRING" id="7868.ENSCMIP00000023307"/>
<proteinExistence type="inferred from homology"/>
<reference evidence="4" key="1">
    <citation type="journal article" date="2006" name="Science">
        <title>Ancient noncoding elements conserved in the human genome.</title>
        <authorList>
            <person name="Venkatesh B."/>
            <person name="Kirkness E.F."/>
            <person name="Loh Y.H."/>
            <person name="Halpern A.L."/>
            <person name="Lee A.P."/>
            <person name="Johnson J."/>
            <person name="Dandona N."/>
            <person name="Viswanathan L.D."/>
            <person name="Tay A."/>
            <person name="Venter J.C."/>
            <person name="Strausberg R.L."/>
            <person name="Brenner S."/>
        </authorList>
    </citation>
    <scope>NUCLEOTIDE SEQUENCE [LARGE SCALE GENOMIC DNA]</scope>
</reference>
<dbReference type="Proteomes" id="UP000314986">
    <property type="component" value="Unassembled WGS sequence"/>
</dbReference>
<dbReference type="OMA" id="DMILFED"/>
<reference evidence="4" key="3">
    <citation type="journal article" date="2014" name="Nature">
        <title>Elephant shark genome provides unique insights into gnathostome evolution.</title>
        <authorList>
            <consortium name="International Elephant Shark Genome Sequencing Consortium"/>
            <person name="Venkatesh B."/>
            <person name="Lee A.P."/>
            <person name="Ravi V."/>
            <person name="Maurya A.K."/>
            <person name="Lian M.M."/>
            <person name="Swann J.B."/>
            <person name="Ohta Y."/>
            <person name="Flajnik M.F."/>
            <person name="Sutoh Y."/>
            <person name="Kasahara M."/>
            <person name="Hoon S."/>
            <person name="Gangu V."/>
            <person name="Roy S.W."/>
            <person name="Irimia M."/>
            <person name="Korzh V."/>
            <person name="Kondrychyn I."/>
            <person name="Lim Z.W."/>
            <person name="Tay B.H."/>
            <person name="Tohari S."/>
            <person name="Kong K.W."/>
            <person name="Ho S."/>
            <person name="Lorente-Galdos B."/>
            <person name="Quilez J."/>
            <person name="Marques-Bonet T."/>
            <person name="Raney B.J."/>
            <person name="Ingham P.W."/>
            <person name="Tay A."/>
            <person name="Hillier L.W."/>
            <person name="Minx P."/>
            <person name="Boehm T."/>
            <person name="Wilson R.K."/>
            <person name="Brenner S."/>
            <person name="Warren W.C."/>
        </authorList>
    </citation>
    <scope>NUCLEOTIDE SEQUENCE [LARGE SCALE GENOMIC DNA]</scope>
</reference>
<reference evidence="3" key="4">
    <citation type="submission" date="2025-08" db="UniProtKB">
        <authorList>
            <consortium name="Ensembl"/>
        </authorList>
    </citation>
    <scope>IDENTIFICATION</scope>
</reference>
<name>A0A4W3I3G6_CALMI</name>
<evidence type="ECO:0000313" key="3">
    <source>
        <dbReference type="Ensembl" id="ENSCMIP00000023307.1"/>
    </source>
</evidence>
<dbReference type="Ensembl" id="ENSCMIT00000023705.1">
    <property type="protein sequence ID" value="ENSCMIP00000023307.1"/>
    <property type="gene ID" value="ENSCMIG00000010445.1"/>
</dbReference>
<dbReference type="PANTHER" id="PTHR21021:SF16">
    <property type="entry name" value="TIP41-LIKE PROTEIN"/>
    <property type="match status" value="1"/>
</dbReference>
<accession>A0A4W3I3G6</accession>
<gene>
    <name evidence="3" type="primary">tiprl</name>
</gene>
<dbReference type="Pfam" id="PF04176">
    <property type="entry name" value="TIP41"/>
    <property type="match status" value="1"/>
</dbReference>
<reference evidence="4" key="2">
    <citation type="journal article" date="2007" name="PLoS Biol.">
        <title>Survey sequencing and comparative analysis of the elephant shark (Callorhinchus milii) genome.</title>
        <authorList>
            <person name="Venkatesh B."/>
            <person name="Kirkness E.F."/>
            <person name="Loh Y.H."/>
            <person name="Halpern A.L."/>
            <person name="Lee A.P."/>
            <person name="Johnson J."/>
            <person name="Dandona N."/>
            <person name="Viswanathan L.D."/>
            <person name="Tay A."/>
            <person name="Venter J.C."/>
            <person name="Strausberg R.L."/>
            <person name="Brenner S."/>
        </authorList>
    </citation>
    <scope>NUCLEOTIDE SEQUENCE [LARGE SCALE GENOMIC DNA]</scope>
</reference>
<dbReference type="AlphaFoldDB" id="A0A4W3I3G6"/>
<dbReference type="PANTHER" id="PTHR21021">
    <property type="entry name" value="GAF/PUTATIVE CYTOSKELETAL PROTEIN"/>
    <property type="match status" value="1"/>
</dbReference>
<evidence type="ECO:0000256" key="2">
    <source>
        <dbReference type="ARBA" id="ARBA00018951"/>
    </source>
</evidence>
<organism evidence="3 4">
    <name type="scientific">Callorhinchus milii</name>
    <name type="common">Ghost shark</name>
    <dbReference type="NCBI Taxonomy" id="7868"/>
    <lineage>
        <taxon>Eukaryota</taxon>
        <taxon>Metazoa</taxon>
        <taxon>Chordata</taxon>
        <taxon>Craniata</taxon>
        <taxon>Vertebrata</taxon>
        <taxon>Chondrichthyes</taxon>
        <taxon>Holocephali</taxon>
        <taxon>Chimaeriformes</taxon>
        <taxon>Callorhinchidae</taxon>
        <taxon>Callorhinchus</taxon>
    </lineage>
</organism>
<evidence type="ECO:0000313" key="4">
    <source>
        <dbReference type="Proteomes" id="UP000314986"/>
    </source>
</evidence>
<dbReference type="InParanoid" id="A0A4W3I3G6"/>
<dbReference type="GeneTree" id="ENSGT00390000006659"/>
<dbReference type="InterPro" id="IPR007303">
    <property type="entry name" value="TIP41-like"/>
</dbReference>
<dbReference type="GO" id="GO:0031929">
    <property type="term" value="P:TOR signaling"/>
    <property type="evidence" value="ECO:0007669"/>
    <property type="project" value="TreeGrafter"/>
</dbReference>
<keyword evidence="4" id="KW-1185">Reference proteome</keyword>
<comment type="similarity">
    <text evidence="1">Belongs to the TIP41 family.</text>
</comment>
<sequence>MTAMTTHGFKNSKQEFNFGPWKLTANKSHIMKSKDIERLAEEMNIHSLPEMLFGDNILKVQHAGGFGIVFNATDALRRVDNGHGTVKVACADAWQESRADSEHSKEIAKSYDWTFTTDYKGTLMGDQVKLKVTPTTDRIDLEKLKAREQIMYFEEVLLFEDELHDHGVSMLSVKVRVMPSSFFLLLRFFLRVDGVLIRTNDTRIYHEADKNYLLSEYTSRESKMSSLENIPPSLYTDPNEISQYLPLKYLLCEKLEFPPGVDNTSVCGSAQNSATIDSTNTPPAKT</sequence>
<reference evidence="3" key="5">
    <citation type="submission" date="2025-09" db="UniProtKB">
        <authorList>
            <consortium name="Ensembl"/>
        </authorList>
    </citation>
    <scope>IDENTIFICATION</scope>
</reference>
<protein>
    <recommendedName>
        <fullName evidence="2">TIP41-like protein</fullName>
    </recommendedName>
</protein>